<proteinExistence type="predicted"/>
<name>A0ABR4CCC9_9HELO</name>
<evidence type="ECO:0000256" key="1">
    <source>
        <dbReference type="SAM" id="MobiDB-lite"/>
    </source>
</evidence>
<dbReference type="EMBL" id="JAZHXI010000009">
    <property type="protein sequence ID" value="KAL2067618.1"/>
    <property type="molecule type" value="Genomic_DNA"/>
</dbReference>
<feature type="region of interest" description="Disordered" evidence="1">
    <location>
        <begin position="67"/>
        <end position="86"/>
    </location>
</feature>
<comment type="caution">
    <text evidence="2">The sequence shown here is derived from an EMBL/GenBank/DDBJ whole genome shotgun (WGS) entry which is preliminary data.</text>
</comment>
<gene>
    <name evidence="2" type="ORF">VTL71DRAFT_15714</name>
</gene>
<evidence type="ECO:0000313" key="2">
    <source>
        <dbReference type="EMBL" id="KAL2067618.1"/>
    </source>
</evidence>
<evidence type="ECO:0000313" key="3">
    <source>
        <dbReference type="Proteomes" id="UP001595075"/>
    </source>
</evidence>
<reference evidence="2 3" key="1">
    <citation type="journal article" date="2024" name="Commun. Biol.">
        <title>Comparative genomic analysis of thermophilic fungi reveals convergent evolutionary adaptations and gene losses.</title>
        <authorList>
            <person name="Steindorff A.S."/>
            <person name="Aguilar-Pontes M.V."/>
            <person name="Robinson A.J."/>
            <person name="Andreopoulos B."/>
            <person name="LaButti K."/>
            <person name="Kuo A."/>
            <person name="Mondo S."/>
            <person name="Riley R."/>
            <person name="Otillar R."/>
            <person name="Haridas S."/>
            <person name="Lipzen A."/>
            <person name="Grimwood J."/>
            <person name="Schmutz J."/>
            <person name="Clum A."/>
            <person name="Reid I.D."/>
            <person name="Moisan M.C."/>
            <person name="Butler G."/>
            <person name="Nguyen T.T.M."/>
            <person name="Dewar K."/>
            <person name="Conant G."/>
            <person name="Drula E."/>
            <person name="Henrissat B."/>
            <person name="Hansel C."/>
            <person name="Singer S."/>
            <person name="Hutchinson M.I."/>
            <person name="de Vries R.P."/>
            <person name="Natvig D.O."/>
            <person name="Powell A.J."/>
            <person name="Tsang A."/>
            <person name="Grigoriev I.V."/>
        </authorList>
    </citation>
    <scope>NUCLEOTIDE SEQUENCE [LARGE SCALE GENOMIC DNA]</scope>
    <source>
        <strain evidence="2 3">CBS 494.80</strain>
    </source>
</reference>
<sequence length="86" mass="9478">MACRLESLVHPGSMWPADSNPSSTLARYGLPTRIPRPPWLDMACRLESLVHPGSIWPADSNPSSTLARYGLPTRIRPNPMPQSKAN</sequence>
<organism evidence="2 3">
    <name type="scientific">Oculimacula yallundae</name>
    <dbReference type="NCBI Taxonomy" id="86028"/>
    <lineage>
        <taxon>Eukaryota</taxon>
        <taxon>Fungi</taxon>
        <taxon>Dikarya</taxon>
        <taxon>Ascomycota</taxon>
        <taxon>Pezizomycotina</taxon>
        <taxon>Leotiomycetes</taxon>
        <taxon>Helotiales</taxon>
        <taxon>Ploettnerulaceae</taxon>
        <taxon>Oculimacula</taxon>
    </lineage>
</organism>
<protein>
    <submittedName>
        <fullName evidence="2">Uncharacterized protein</fullName>
    </submittedName>
</protein>
<dbReference type="Proteomes" id="UP001595075">
    <property type="component" value="Unassembled WGS sequence"/>
</dbReference>
<accession>A0ABR4CCC9</accession>
<keyword evidence="3" id="KW-1185">Reference proteome</keyword>